<dbReference type="OrthoDB" id="7345212at2759"/>
<sequence>MQTGRSYETQFYRRSKTKCFEGNSEITYHSCLQPLDVCRDHICLGEENCMMYVPPHCPGCEPVPVCV</sequence>
<proteinExistence type="predicted"/>
<dbReference type="Proteomes" id="UP000299102">
    <property type="component" value="Unassembled WGS sequence"/>
</dbReference>
<protein>
    <submittedName>
        <fullName evidence="1">Uncharacterized protein</fullName>
    </submittedName>
</protein>
<evidence type="ECO:0000313" key="1">
    <source>
        <dbReference type="EMBL" id="GBP20117.1"/>
    </source>
</evidence>
<gene>
    <name evidence="1" type="ORF">EVAR_5547_1</name>
</gene>
<dbReference type="AlphaFoldDB" id="A0A4C1U1Q2"/>
<dbReference type="EMBL" id="BGZK01000115">
    <property type="protein sequence ID" value="GBP20117.1"/>
    <property type="molecule type" value="Genomic_DNA"/>
</dbReference>
<evidence type="ECO:0000313" key="2">
    <source>
        <dbReference type="Proteomes" id="UP000299102"/>
    </source>
</evidence>
<accession>A0A4C1U1Q2</accession>
<comment type="caution">
    <text evidence="1">The sequence shown here is derived from an EMBL/GenBank/DDBJ whole genome shotgun (WGS) entry which is preliminary data.</text>
</comment>
<name>A0A4C1U1Q2_EUMVA</name>
<reference evidence="1 2" key="1">
    <citation type="journal article" date="2019" name="Commun. Biol.">
        <title>The bagworm genome reveals a unique fibroin gene that provides high tensile strength.</title>
        <authorList>
            <person name="Kono N."/>
            <person name="Nakamura H."/>
            <person name="Ohtoshi R."/>
            <person name="Tomita M."/>
            <person name="Numata K."/>
            <person name="Arakawa K."/>
        </authorList>
    </citation>
    <scope>NUCLEOTIDE SEQUENCE [LARGE SCALE GENOMIC DNA]</scope>
</reference>
<keyword evidence="2" id="KW-1185">Reference proteome</keyword>
<organism evidence="1 2">
    <name type="scientific">Eumeta variegata</name>
    <name type="common">Bagworm moth</name>
    <name type="synonym">Eumeta japonica</name>
    <dbReference type="NCBI Taxonomy" id="151549"/>
    <lineage>
        <taxon>Eukaryota</taxon>
        <taxon>Metazoa</taxon>
        <taxon>Ecdysozoa</taxon>
        <taxon>Arthropoda</taxon>
        <taxon>Hexapoda</taxon>
        <taxon>Insecta</taxon>
        <taxon>Pterygota</taxon>
        <taxon>Neoptera</taxon>
        <taxon>Endopterygota</taxon>
        <taxon>Lepidoptera</taxon>
        <taxon>Glossata</taxon>
        <taxon>Ditrysia</taxon>
        <taxon>Tineoidea</taxon>
        <taxon>Psychidae</taxon>
        <taxon>Oiketicinae</taxon>
        <taxon>Eumeta</taxon>
    </lineage>
</organism>